<dbReference type="NCBIfam" id="NF004162">
    <property type="entry name" value="PRK05627.1-5"/>
    <property type="match status" value="1"/>
</dbReference>
<dbReference type="InterPro" id="IPR014729">
    <property type="entry name" value="Rossmann-like_a/b/a_fold"/>
</dbReference>
<evidence type="ECO:0000256" key="11">
    <source>
        <dbReference type="ARBA" id="ARBA00022840"/>
    </source>
</evidence>
<sequence>MEVIRSLAQLRTRHQGCVATIGNFDGVHLGHQSVFRDLKIEAKRLQLPSVVISFEPQPQEFFTPEKAPPRLTRLREKVLALRHFALDRMLCLRFNQYLAGLEPNDFIHQVIMEGLGVKYLIVGDDFRFGYRRAGDFSLLQTVGKHHGFQVHAMKTFLLDGERVSSTRVRQAMTTSNMAEVHRLLGRYYTLCGRIAHGRALGRTLNFPTANICLHRKVSPLRGVFAVRVKGLQTQALPGVANIGYRPTVENSDVKPLLEVHLFDFNQDIYGAYVEVEIIEQLRDEVKFDSLDALQAQISIDVEQARSLLLG</sequence>
<dbReference type="Gene3D" id="3.40.50.620">
    <property type="entry name" value="HUPs"/>
    <property type="match status" value="1"/>
</dbReference>
<evidence type="ECO:0000256" key="7">
    <source>
        <dbReference type="ARBA" id="ARBA00022695"/>
    </source>
</evidence>
<dbReference type="NCBIfam" id="TIGR00083">
    <property type="entry name" value="ribF"/>
    <property type="match status" value="1"/>
</dbReference>
<organism evidence="17 18">
    <name type="scientific">Candidatus Venteria ishoeyi</name>
    <dbReference type="NCBI Taxonomy" id="1899563"/>
    <lineage>
        <taxon>Bacteria</taxon>
        <taxon>Pseudomonadati</taxon>
        <taxon>Pseudomonadota</taxon>
        <taxon>Gammaproteobacteria</taxon>
        <taxon>Thiotrichales</taxon>
        <taxon>Thiotrichaceae</taxon>
        <taxon>Venteria</taxon>
    </lineage>
</organism>
<proteinExistence type="inferred from homology"/>
<dbReference type="InterPro" id="IPR023468">
    <property type="entry name" value="Riboflavin_kinase"/>
</dbReference>
<dbReference type="CDD" id="cd02064">
    <property type="entry name" value="FAD_synthetase_N"/>
    <property type="match status" value="1"/>
</dbReference>
<dbReference type="OrthoDB" id="9803667at2"/>
<dbReference type="PIRSF" id="PIRSF004491">
    <property type="entry name" value="FAD_Synth"/>
    <property type="match status" value="1"/>
</dbReference>
<keyword evidence="4 15" id="KW-0285">Flavoprotein</keyword>
<evidence type="ECO:0000256" key="4">
    <source>
        <dbReference type="ARBA" id="ARBA00022630"/>
    </source>
</evidence>
<dbReference type="AlphaFoldDB" id="A0A1H6FAQ0"/>
<feature type="domain" description="Riboflavin kinase" evidence="16">
    <location>
        <begin position="183"/>
        <end position="309"/>
    </location>
</feature>
<keyword evidence="6 15" id="KW-0808">Transferase</keyword>
<evidence type="ECO:0000256" key="1">
    <source>
        <dbReference type="ARBA" id="ARBA00002121"/>
    </source>
</evidence>
<keyword evidence="12" id="KW-0511">Multifunctional enzyme</keyword>
<dbReference type="NCBIfam" id="NF004159">
    <property type="entry name" value="PRK05627.1-2"/>
    <property type="match status" value="1"/>
</dbReference>
<keyword evidence="11 15" id="KW-0067">ATP-binding</keyword>
<evidence type="ECO:0000256" key="13">
    <source>
        <dbReference type="ARBA" id="ARBA00047880"/>
    </source>
</evidence>
<dbReference type="EC" id="2.7.1.26" evidence="15"/>
<keyword evidence="10 15" id="KW-0274">FAD</keyword>
<dbReference type="SUPFAM" id="SSF52374">
    <property type="entry name" value="Nucleotidylyl transferase"/>
    <property type="match status" value="1"/>
</dbReference>
<accession>A0A1H6FAQ0</accession>
<dbReference type="GO" id="GO:0006747">
    <property type="term" value="P:FAD biosynthetic process"/>
    <property type="evidence" value="ECO:0007669"/>
    <property type="project" value="UniProtKB-UniRule"/>
</dbReference>
<keyword evidence="5 15" id="KW-0288">FMN</keyword>
<dbReference type="Proteomes" id="UP000236724">
    <property type="component" value="Unassembled WGS sequence"/>
</dbReference>
<evidence type="ECO:0000256" key="9">
    <source>
        <dbReference type="ARBA" id="ARBA00022777"/>
    </source>
</evidence>
<dbReference type="FunFam" id="3.40.50.620:FF:000021">
    <property type="entry name" value="Riboflavin biosynthesis protein"/>
    <property type="match status" value="1"/>
</dbReference>
<name>A0A1H6FAQ0_9GAMM</name>
<evidence type="ECO:0000256" key="5">
    <source>
        <dbReference type="ARBA" id="ARBA00022643"/>
    </source>
</evidence>
<evidence type="ECO:0000313" key="17">
    <source>
        <dbReference type="EMBL" id="SEH06085.1"/>
    </source>
</evidence>
<evidence type="ECO:0000256" key="3">
    <source>
        <dbReference type="ARBA" id="ARBA00005201"/>
    </source>
</evidence>
<keyword evidence="7 15" id="KW-0548">Nucleotidyltransferase</keyword>
<dbReference type="PANTHER" id="PTHR22749:SF6">
    <property type="entry name" value="RIBOFLAVIN KINASE"/>
    <property type="match status" value="1"/>
</dbReference>
<gene>
    <name evidence="17" type="primary">ribF</name>
    <name evidence="17" type="ORF">MBHS_01940</name>
</gene>
<dbReference type="GO" id="GO:0005524">
    <property type="term" value="F:ATP binding"/>
    <property type="evidence" value="ECO:0007669"/>
    <property type="project" value="UniProtKB-UniRule"/>
</dbReference>
<dbReference type="GO" id="GO:0008531">
    <property type="term" value="F:riboflavin kinase activity"/>
    <property type="evidence" value="ECO:0007669"/>
    <property type="project" value="UniProtKB-UniRule"/>
</dbReference>
<keyword evidence="9 15" id="KW-0418">Kinase</keyword>
<dbReference type="EMBL" id="FMSV02000429">
    <property type="protein sequence ID" value="SEH06085.1"/>
    <property type="molecule type" value="Genomic_DNA"/>
</dbReference>
<dbReference type="InterPro" id="IPR002606">
    <property type="entry name" value="Riboflavin_kinase_bac"/>
</dbReference>
<evidence type="ECO:0000256" key="8">
    <source>
        <dbReference type="ARBA" id="ARBA00022741"/>
    </source>
</evidence>
<dbReference type="Pfam" id="PF06574">
    <property type="entry name" value="FAD_syn"/>
    <property type="match status" value="1"/>
</dbReference>
<dbReference type="GO" id="GO:0009398">
    <property type="term" value="P:FMN biosynthetic process"/>
    <property type="evidence" value="ECO:0007669"/>
    <property type="project" value="UniProtKB-UniRule"/>
</dbReference>
<dbReference type="GO" id="GO:0003919">
    <property type="term" value="F:FMN adenylyltransferase activity"/>
    <property type="evidence" value="ECO:0007669"/>
    <property type="project" value="UniProtKB-UniRule"/>
</dbReference>
<evidence type="ECO:0000256" key="12">
    <source>
        <dbReference type="ARBA" id="ARBA00023268"/>
    </source>
</evidence>
<dbReference type="NCBIfam" id="NF004163">
    <property type="entry name" value="PRK05627.1-6"/>
    <property type="match status" value="1"/>
</dbReference>
<dbReference type="InterPro" id="IPR015865">
    <property type="entry name" value="Riboflavin_kinase_bac/euk"/>
</dbReference>
<evidence type="ECO:0000256" key="10">
    <source>
        <dbReference type="ARBA" id="ARBA00022827"/>
    </source>
</evidence>
<evidence type="ECO:0000256" key="14">
    <source>
        <dbReference type="ARBA" id="ARBA00049494"/>
    </source>
</evidence>
<dbReference type="SMART" id="SM00904">
    <property type="entry name" value="Flavokinase"/>
    <property type="match status" value="1"/>
</dbReference>
<dbReference type="UniPathway" id="UPA00277">
    <property type="reaction ID" value="UER00407"/>
</dbReference>
<dbReference type="InterPro" id="IPR015864">
    <property type="entry name" value="FAD_synthase"/>
</dbReference>
<comment type="catalytic activity">
    <reaction evidence="14 15">
        <text>FMN + ATP + H(+) = FAD + diphosphate</text>
        <dbReference type="Rhea" id="RHEA:17237"/>
        <dbReference type="ChEBI" id="CHEBI:15378"/>
        <dbReference type="ChEBI" id="CHEBI:30616"/>
        <dbReference type="ChEBI" id="CHEBI:33019"/>
        <dbReference type="ChEBI" id="CHEBI:57692"/>
        <dbReference type="ChEBI" id="CHEBI:58210"/>
        <dbReference type="EC" id="2.7.7.2"/>
    </reaction>
</comment>
<comment type="pathway">
    <text evidence="2 15">Cofactor biosynthesis; FAD biosynthesis; FAD from FMN: step 1/1.</text>
</comment>
<comment type="function">
    <text evidence="1">Catalyzes the phosphorylation of riboflavin to FMN followed by the adenylation of FMN to FAD.</text>
</comment>
<protein>
    <recommendedName>
        <fullName evidence="15">Riboflavin biosynthesis protein</fullName>
    </recommendedName>
    <domain>
        <recommendedName>
            <fullName evidence="15">Riboflavin kinase</fullName>
            <ecNumber evidence="15">2.7.1.26</ecNumber>
        </recommendedName>
        <alternativeName>
            <fullName evidence="15">Flavokinase</fullName>
        </alternativeName>
    </domain>
    <domain>
        <recommendedName>
            <fullName evidence="15">FMN adenylyltransferase</fullName>
            <ecNumber evidence="15">2.7.7.2</ecNumber>
        </recommendedName>
        <alternativeName>
            <fullName evidence="15">FAD pyrophosphorylase</fullName>
        </alternativeName>
        <alternativeName>
            <fullName evidence="15">FAD synthase</fullName>
        </alternativeName>
    </domain>
</protein>
<dbReference type="RefSeq" id="WP_103919913.1">
    <property type="nucleotide sequence ID" value="NZ_FMSV02000429.1"/>
</dbReference>
<dbReference type="UniPathway" id="UPA00276">
    <property type="reaction ID" value="UER00406"/>
</dbReference>
<reference evidence="17 18" key="1">
    <citation type="submission" date="2016-10" db="EMBL/GenBank/DDBJ databases">
        <authorList>
            <person name="de Groot N.N."/>
        </authorList>
    </citation>
    <scope>NUCLEOTIDE SEQUENCE [LARGE SCALE GENOMIC DNA]</scope>
    <source>
        <strain evidence="17">MBHS1</strain>
    </source>
</reference>
<dbReference type="InterPro" id="IPR023465">
    <property type="entry name" value="Riboflavin_kinase_dom_sf"/>
</dbReference>
<evidence type="ECO:0000256" key="15">
    <source>
        <dbReference type="PIRNR" id="PIRNR004491"/>
    </source>
</evidence>
<evidence type="ECO:0000256" key="6">
    <source>
        <dbReference type="ARBA" id="ARBA00022679"/>
    </source>
</evidence>
<dbReference type="GO" id="GO:0009231">
    <property type="term" value="P:riboflavin biosynthetic process"/>
    <property type="evidence" value="ECO:0007669"/>
    <property type="project" value="InterPro"/>
</dbReference>
<dbReference type="Gene3D" id="2.40.30.30">
    <property type="entry name" value="Riboflavin kinase-like"/>
    <property type="match status" value="1"/>
</dbReference>
<dbReference type="SUPFAM" id="SSF82114">
    <property type="entry name" value="Riboflavin kinase-like"/>
    <property type="match status" value="1"/>
</dbReference>
<dbReference type="Pfam" id="PF01687">
    <property type="entry name" value="Flavokinase"/>
    <property type="match status" value="1"/>
</dbReference>
<comment type="catalytic activity">
    <reaction evidence="13 15">
        <text>riboflavin + ATP = FMN + ADP + H(+)</text>
        <dbReference type="Rhea" id="RHEA:14357"/>
        <dbReference type="ChEBI" id="CHEBI:15378"/>
        <dbReference type="ChEBI" id="CHEBI:30616"/>
        <dbReference type="ChEBI" id="CHEBI:57986"/>
        <dbReference type="ChEBI" id="CHEBI:58210"/>
        <dbReference type="ChEBI" id="CHEBI:456216"/>
        <dbReference type="EC" id="2.7.1.26"/>
    </reaction>
</comment>
<comment type="pathway">
    <text evidence="3 15">Cofactor biosynthesis; FMN biosynthesis; FMN from riboflavin (ATP route): step 1/1.</text>
</comment>
<evidence type="ECO:0000256" key="2">
    <source>
        <dbReference type="ARBA" id="ARBA00004726"/>
    </source>
</evidence>
<keyword evidence="8 15" id="KW-0547">Nucleotide-binding</keyword>
<evidence type="ECO:0000259" key="16">
    <source>
        <dbReference type="SMART" id="SM00904"/>
    </source>
</evidence>
<dbReference type="PANTHER" id="PTHR22749">
    <property type="entry name" value="RIBOFLAVIN KINASE/FMN ADENYLYLTRANSFERASE"/>
    <property type="match status" value="1"/>
</dbReference>
<dbReference type="EC" id="2.7.7.2" evidence="15"/>
<keyword evidence="18" id="KW-1185">Reference proteome</keyword>
<comment type="similarity">
    <text evidence="15">Belongs to the ribF family.</text>
</comment>
<evidence type="ECO:0000313" key="18">
    <source>
        <dbReference type="Proteomes" id="UP000236724"/>
    </source>
</evidence>
<dbReference type="NCBIfam" id="NF004160">
    <property type="entry name" value="PRK05627.1-3"/>
    <property type="match status" value="1"/>
</dbReference>